<dbReference type="PANTHER" id="PTHR12390:SF0">
    <property type="entry name" value="UROPORPHYRINOGEN-III SYNTHASE"/>
    <property type="match status" value="1"/>
</dbReference>
<dbReference type="GO" id="GO:0005829">
    <property type="term" value="C:cytosol"/>
    <property type="evidence" value="ECO:0007669"/>
    <property type="project" value="TreeGrafter"/>
</dbReference>
<evidence type="ECO:0000256" key="9">
    <source>
        <dbReference type="ARBA" id="ARBA00040167"/>
    </source>
</evidence>
<dbReference type="GO" id="GO:0006780">
    <property type="term" value="P:uroporphyrinogen III biosynthetic process"/>
    <property type="evidence" value="ECO:0007669"/>
    <property type="project" value="InterPro"/>
</dbReference>
<evidence type="ECO:0000256" key="4">
    <source>
        <dbReference type="ARBA" id="ARBA00023133"/>
    </source>
</evidence>
<dbReference type="EMBL" id="HBUF01399332">
    <property type="protein sequence ID" value="CAG6736445.1"/>
    <property type="molecule type" value="Transcribed_RNA"/>
</dbReference>
<dbReference type="Gene3D" id="3.40.50.10090">
    <property type="match status" value="2"/>
</dbReference>
<evidence type="ECO:0000259" key="12">
    <source>
        <dbReference type="Pfam" id="PF02602"/>
    </source>
</evidence>
<evidence type="ECO:0000256" key="5">
    <source>
        <dbReference type="ARBA" id="ARBA00023239"/>
    </source>
</evidence>
<dbReference type="InterPro" id="IPR039793">
    <property type="entry name" value="UROS/Hem4"/>
</dbReference>
<name>A0A8D8YWD3_9HEMI</name>
<accession>A0A8D8YWD3</accession>
<dbReference type="GO" id="GO:0004852">
    <property type="term" value="F:uroporphyrinogen-III synthase activity"/>
    <property type="evidence" value="ECO:0007669"/>
    <property type="project" value="UniProtKB-EC"/>
</dbReference>
<dbReference type="PANTHER" id="PTHR12390">
    <property type="entry name" value="UROPORPHYRINOGEN III SYNTHASE"/>
    <property type="match status" value="1"/>
</dbReference>
<evidence type="ECO:0000256" key="7">
    <source>
        <dbReference type="ARBA" id="ARBA00031702"/>
    </source>
</evidence>
<dbReference type="EC" id="4.2.1.75" evidence="3"/>
<keyword evidence="4" id="KW-0350">Heme biosynthesis</keyword>
<dbReference type="GO" id="GO:0006785">
    <property type="term" value="P:heme B biosynthetic process"/>
    <property type="evidence" value="ECO:0007669"/>
    <property type="project" value="UniProtKB-ARBA"/>
</dbReference>
<evidence type="ECO:0000256" key="3">
    <source>
        <dbReference type="ARBA" id="ARBA00013109"/>
    </source>
</evidence>
<evidence type="ECO:0000313" key="13">
    <source>
        <dbReference type="EMBL" id="CAG6736445.1"/>
    </source>
</evidence>
<dbReference type="EMBL" id="HBUF01272140">
    <property type="protein sequence ID" value="CAG6685519.1"/>
    <property type="molecule type" value="Transcribed_RNA"/>
</dbReference>
<proteinExistence type="inferred from homology"/>
<feature type="domain" description="Tetrapyrrole biosynthesis uroporphyrinogen III synthase" evidence="12">
    <location>
        <begin position="48"/>
        <end position="258"/>
    </location>
</feature>
<dbReference type="CDD" id="cd06578">
    <property type="entry name" value="HemD"/>
    <property type="match status" value="1"/>
</dbReference>
<dbReference type="EMBL" id="HBUF01057950">
    <property type="protein sequence ID" value="CAG6624713.1"/>
    <property type="molecule type" value="Transcribed_RNA"/>
</dbReference>
<dbReference type="AlphaFoldDB" id="A0A8D8YWD3"/>
<protein>
    <recommendedName>
        <fullName evidence="9">Uroporphyrinogen-III synthase</fullName>
        <ecNumber evidence="3">4.2.1.75</ecNumber>
    </recommendedName>
    <alternativeName>
        <fullName evidence="8">Hydroxymethylbilane hydrolyase [cyclizing]</fullName>
    </alternativeName>
    <alternativeName>
        <fullName evidence="7">Uroporphyrinogen-III cosynthase</fullName>
    </alternativeName>
</protein>
<comment type="pathway">
    <text evidence="1">Porphyrin-containing compound metabolism; protoporphyrin-IX biosynthesis; coproporphyrinogen-III from 5-aminolevulinate: step 3/4.</text>
</comment>
<keyword evidence="6" id="KW-0627">Porphyrin biosynthesis</keyword>
<comment type="catalytic activity">
    <reaction evidence="10">
        <text>hydroxymethylbilane = uroporphyrinogen III + H2O</text>
        <dbReference type="Rhea" id="RHEA:18965"/>
        <dbReference type="ChEBI" id="CHEBI:15377"/>
        <dbReference type="ChEBI" id="CHEBI:57308"/>
        <dbReference type="ChEBI" id="CHEBI:57845"/>
        <dbReference type="EC" id="4.2.1.75"/>
    </reaction>
</comment>
<dbReference type="FunFam" id="3.40.50.10090:FF:000003">
    <property type="entry name" value="uroporphyrinogen-III synthase"/>
    <property type="match status" value="1"/>
</dbReference>
<evidence type="ECO:0000256" key="6">
    <source>
        <dbReference type="ARBA" id="ARBA00023244"/>
    </source>
</evidence>
<comment type="similarity">
    <text evidence="2">Belongs to the uroporphyrinogen-III synthase family.</text>
</comment>
<sequence length="269" mass="28858">MIHVSSLTTSNQNKTMSNHLVTLFKAVPEDDKDLYVEIMQSVNILCQIIPVIEFKFCNLDVLKDKLVSPERYSGLILSSPRCVSSLKHCLANDLLHPNWKNKPCFAVGPATEKLAKNLFDLTCIGSESGKGANLAPIIIKSLGAQKDLPLLMPTSNLALDNIGSALSRENIAVDAPTVYETVTSPCLQDNTRSLDSTLNNILVFFSPSGAKSAIPLLEKNILDSSKIIAIGTTTGDALTSLGVTLSGVCPQPTPESLLDLIKPMTHGSS</sequence>
<dbReference type="SUPFAM" id="SSF69618">
    <property type="entry name" value="HemD-like"/>
    <property type="match status" value="1"/>
</dbReference>
<dbReference type="EMBL" id="HBUF01272139">
    <property type="protein sequence ID" value="CAG6685518.1"/>
    <property type="molecule type" value="Transcribed_RNA"/>
</dbReference>
<keyword evidence="5" id="KW-0456">Lyase</keyword>
<dbReference type="GO" id="GO:0006782">
    <property type="term" value="P:protoporphyrinogen IX biosynthetic process"/>
    <property type="evidence" value="ECO:0007669"/>
    <property type="project" value="UniProtKB-UniPathway"/>
</dbReference>
<comment type="function">
    <text evidence="11">Catalyzes cyclization of the linear tetrapyrrole, hydroxymethylbilane, to the macrocyclic uroporphyrinogen III, the branch point for the various sub-pathways leading to the wide diversity of porphyrins. Porphyrins act as cofactors for a multitude of enzymes that perform a variety of processes within the cell such as methionine synthesis (vitamin B12) or oxygen transport (heme).</text>
</comment>
<organism evidence="13">
    <name type="scientific">Cacopsylla melanoneura</name>
    <dbReference type="NCBI Taxonomy" id="428564"/>
    <lineage>
        <taxon>Eukaryota</taxon>
        <taxon>Metazoa</taxon>
        <taxon>Ecdysozoa</taxon>
        <taxon>Arthropoda</taxon>
        <taxon>Hexapoda</taxon>
        <taxon>Insecta</taxon>
        <taxon>Pterygota</taxon>
        <taxon>Neoptera</taxon>
        <taxon>Paraneoptera</taxon>
        <taxon>Hemiptera</taxon>
        <taxon>Sternorrhyncha</taxon>
        <taxon>Psylloidea</taxon>
        <taxon>Psyllidae</taxon>
        <taxon>Psyllinae</taxon>
        <taxon>Cacopsylla</taxon>
    </lineage>
</organism>
<evidence type="ECO:0000256" key="11">
    <source>
        <dbReference type="ARBA" id="ARBA00060039"/>
    </source>
</evidence>
<evidence type="ECO:0000256" key="8">
    <source>
        <dbReference type="ARBA" id="ARBA00032649"/>
    </source>
</evidence>
<dbReference type="InterPro" id="IPR036108">
    <property type="entry name" value="4pyrrol_syn_uPrphyn_synt_sf"/>
</dbReference>
<reference evidence="13" key="1">
    <citation type="submission" date="2021-05" db="EMBL/GenBank/DDBJ databases">
        <authorList>
            <person name="Alioto T."/>
            <person name="Alioto T."/>
            <person name="Gomez Garrido J."/>
        </authorList>
    </citation>
    <scope>NUCLEOTIDE SEQUENCE</scope>
</reference>
<dbReference type="EMBL" id="HBUF01560299">
    <property type="protein sequence ID" value="CAG6762015.1"/>
    <property type="molecule type" value="Transcribed_RNA"/>
</dbReference>
<dbReference type="Pfam" id="PF02602">
    <property type="entry name" value="HEM4"/>
    <property type="match status" value="1"/>
</dbReference>
<evidence type="ECO:0000256" key="10">
    <source>
        <dbReference type="ARBA" id="ARBA00048617"/>
    </source>
</evidence>
<dbReference type="InterPro" id="IPR003754">
    <property type="entry name" value="4pyrrol_synth_uPrphyn_synth"/>
</dbReference>
<evidence type="ECO:0000256" key="1">
    <source>
        <dbReference type="ARBA" id="ARBA00004772"/>
    </source>
</evidence>
<evidence type="ECO:0000256" key="2">
    <source>
        <dbReference type="ARBA" id="ARBA00008133"/>
    </source>
</evidence>
<dbReference type="UniPathway" id="UPA00251">
    <property type="reaction ID" value="UER00320"/>
</dbReference>